<dbReference type="Gene3D" id="3.40.190.10">
    <property type="entry name" value="Periplasmic binding protein-like II"/>
    <property type="match status" value="2"/>
</dbReference>
<dbReference type="InterPro" id="IPR006059">
    <property type="entry name" value="SBP"/>
</dbReference>
<evidence type="ECO:0008006" key="7">
    <source>
        <dbReference type="Google" id="ProtNLM"/>
    </source>
</evidence>
<evidence type="ECO:0000256" key="2">
    <source>
        <dbReference type="ARBA" id="ARBA00022448"/>
    </source>
</evidence>
<name>A0A644UZ14_9ZZZZ</name>
<feature type="compositionally biased region" description="Basic and acidic residues" evidence="5">
    <location>
        <begin position="16"/>
        <end position="32"/>
    </location>
</feature>
<dbReference type="PANTHER" id="PTHR30222">
    <property type="entry name" value="SPERMIDINE/PUTRESCINE-BINDING PERIPLASMIC PROTEIN"/>
    <property type="match status" value="1"/>
</dbReference>
<reference evidence="6" key="1">
    <citation type="submission" date="2019-08" db="EMBL/GenBank/DDBJ databases">
        <authorList>
            <person name="Kucharzyk K."/>
            <person name="Murdoch R.W."/>
            <person name="Higgins S."/>
            <person name="Loffler F."/>
        </authorList>
    </citation>
    <scope>NUCLEOTIDE SEQUENCE</scope>
</reference>
<dbReference type="Pfam" id="PF13416">
    <property type="entry name" value="SBP_bac_8"/>
    <property type="match status" value="1"/>
</dbReference>
<dbReference type="PANTHER" id="PTHR30222:SF17">
    <property type="entry name" value="SPERMIDINE_PUTRESCINE-BINDING PERIPLASMIC PROTEIN"/>
    <property type="match status" value="1"/>
</dbReference>
<comment type="subcellular location">
    <subcellularLocation>
        <location evidence="1">Periplasm</location>
    </subcellularLocation>
</comment>
<dbReference type="GO" id="GO:0019808">
    <property type="term" value="F:polyamine binding"/>
    <property type="evidence" value="ECO:0007669"/>
    <property type="project" value="InterPro"/>
</dbReference>
<gene>
    <name evidence="6" type="ORF">SDC9_29871</name>
</gene>
<feature type="region of interest" description="Disordered" evidence="5">
    <location>
        <begin position="1"/>
        <end position="35"/>
    </location>
</feature>
<dbReference type="GO" id="GO:0015846">
    <property type="term" value="P:polyamine transport"/>
    <property type="evidence" value="ECO:0007669"/>
    <property type="project" value="InterPro"/>
</dbReference>
<evidence type="ECO:0000256" key="4">
    <source>
        <dbReference type="ARBA" id="ARBA00022764"/>
    </source>
</evidence>
<feature type="compositionally biased region" description="Basic residues" evidence="5">
    <location>
        <begin position="1"/>
        <end position="15"/>
    </location>
</feature>
<evidence type="ECO:0000256" key="3">
    <source>
        <dbReference type="ARBA" id="ARBA00022729"/>
    </source>
</evidence>
<keyword evidence="2" id="KW-0813">Transport</keyword>
<sequence length="579" mass="64434">MRRHPPGQGRKRHRLVHGEAREERVQIGEDHRAKRRGIGVAPDRAARLQPAQERRHLFGQRRIEREIAPREGRFRMLDRERHRGAPHLLRQIDEGMVVIGRDQREKRCLGRRGRGRDHRLALMQHLLDLHRDDGEQQVRLVLEVVVEGADRDLGRLGDGVDSRRLVSDLPKKCACRRQDRAVPFRLLSFPQPGHRGPPVSSKLALTEKMNAFNFFLQAAPKTCRTQREMTMRLTTSCAAAAILAALAPAAQAEELNALIWCDHADPALLEPFEKAHDVKVNTKEYEGTAAGLTILEQSRPGDWDVMVIDAVDVHRAVERGLLAPLPAAEMATADYFPQVVMAANNTVDGVTYAVTEKFGYNTIAFNKAAVDPEDMKSLKTLFSGKYDRRIAVYDYYLPVEGIVGLSQGIATRDLDATALDKIKAPLFALKAASKQVSDVVASQTALATGEVDVLVGGGEWLTAVLHAENPDLDWTIPSEGGLLWAQSIAVLKESKKPELALEFVKYITSPEGQARLATSSCYWGMPANRKAGDKLDADQKAVLRWDEQDGYLARAQLYPVPDAATDAAMQDLWTEMLQN</sequence>
<accession>A0A644UZ14</accession>
<dbReference type="AlphaFoldDB" id="A0A644UZ14"/>
<dbReference type="CDD" id="cd13590">
    <property type="entry name" value="PBP2_PotD_PotF_like"/>
    <property type="match status" value="1"/>
</dbReference>
<dbReference type="GO" id="GO:0042597">
    <property type="term" value="C:periplasmic space"/>
    <property type="evidence" value="ECO:0007669"/>
    <property type="project" value="UniProtKB-SubCell"/>
</dbReference>
<evidence type="ECO:0000256" key="5">
    <source>
        <dbReference type="SAM" id="MobiDB-lite"/>
    </source>
</evidence>
<evidence type="ECO:0000313" key="6">
    <source>
        <dbReference type="EMBL" id="MPL83912.1"/>
    </source>
</evidence>
<dbReference type="EMBL" id="VSSQ01000182">
    <property type="protein sequence ID" value="MPL83912.1"/>
    <property type="molecule type" value="Genomic_DNA"/>
</dbReference>
<protein>
    <recommendedName>
        <fullName evidence="7">Spermidine/putrescine-binding periplasmic protein</fullName>
    </recommendedName>
</protein>
<dbReference type="InterPro" id="IPR001188">
    <property type="entry name" value="Sperm_putr-bd"/>
</dbReference>
<comment type="caution">
    <text evidence="6">The sequence shown here is derived from an EMBL/GenBank/DDBJ whole genome shotgun (WGS) entry which is preliminary data.</text>
</comment>
<evidence type="ECO:0000256" key="1">
    <source>
        <dbReference type="ARBA" id="ARBA00004418"/>
    </source>
</evidence>
<dbReference type="PRINTS" id="PR00909">
    <property type="entry name" value="SPERMDNBNDNG"/>
</dbReference>
<dbReference type="SUPFAM" id="SSF53850">
    <property type="entry name" value="Periplasmic binding protein-like II"/>
    <property type="match status" value="1"/>
</dbReference>
<keyword evidence="4" id="KW-0574">Periplasm</keyword>
<proteinExistence type="predicted"/>
<organism evidence="6">
    <name type="scientific">bioreactor metagenome</name>
    <dbReference type="NCBI Taxonomy" id="1076179"/>
    <lineage>
        <taxon>unclassified sequences</taxon>
        <taxon>metagenomes</taxon>
        <taxon>ecological metagenomes</taxon>
    </lineage>
</organism>
<keyword evidence="3" id="KW-0732">Signal</keyword>